<dbReference type="EMBL" id="JBCEZU010000221">
    <property type="protein sequence ID" value="KAK9522011.1"/>
    <property type="molecule type" value="Genomic_DNA"/>
</dbReference>
<sequence length="85" mass="10288">MSCDRPSTATHSDYFHSFIRKFRAQRDDEETTRRRRGDDEKTTWRRRGDDEKTTWRRRGDDEFRLTPSTSAAEFHSQLFTETLEL</sequence>
<name>A0AAW1EHZ3_ZOAVI</name>
<evidence type="ECO:0000256" key="1">
    <source>
        <dbReference type="SAM" id="MobiDB-lite"/>
    </source>
</evidence>
<comment type="caution">
    <text evidence="2">The sequence shown here is derived from an EMBL/GenBank/DDBJ whole genome shotgun (WGS) entry which is preliminary data.</text>
</comment>
<evidence type="ECO:0000313" key="3">
    <source>
        <dbReference type="Proteomes" id="UP001488805"/>
    </source>
</evidence>
<protein>
    <submittedName>
        <fullName evidence="2">Uncharacterized protein</fullName>
    </submittedName>
</protein>
<accession>A0AAW1EHZ3</accession>
<reference evidence="2 3" key="1">
    <citation type="journal article" date="2024" name="Genome Biol. Evol.">
        <title>Chromosome-level genome assembly of the viviparous eelpout Zoarces viviparus.</title>
        <authorList>
            <person name="Fuhrmann N."/>
            <person name="Brasseur M.V."/>
            <person name="Bakowski C.E."/>
            <person name="Podsiadlowski L."/>
            <person name="Prost S."/>
            <person name="Krehenwinkel H."/>
            <person name="Mayer C."/>
        </authorList>
    </citation>
    <scope>NUCLEOTIDE SEQUENCE [LARGE SCALE GENOMIC DNA]</scope>
    <source>
        <strain evidence="2">NO-MEL_2022_Ind0_liver</strain>
    </source>
</reference>
<feature type="compositionally biased region" description="Basic and acidic residues" evidence="1">
    <location>
        <begin position="36"/>
        <end position="52"/>
    </location>
</feature>
<keyword evidence="3" id="KW-1185">Reference proteome</keyword>
<feature type="region of interest" description="Disordered" evidence="1">
    <location>
        <begin position="26"/>
        <end position="52"/>
    </location>
</feature>
<evidence type="ECO:0000313" key="2">
    <source>
        <dbReference type="EMBL" id="KAK9522011.1"/>
    </source>
</evidence>
<dbReference type="AlphaFoldDB" id="A0AAW1EHZ3"/>
<dbReference type="Proteomes" id="UP001488805">
    <property type="component" value="Unassembled WGS sequence"/>
</dbReference>
<organism evidence="2 3">
    <name type="scientific">Zoarces viviparus</name>
    <name type="common">Viviparous eelpout</name>
    <name type="synonym">Blennius viviparus</name>
    <dbReference type="NCBI Taxonomy" id="48416"/>
    <lineage>
        <taxon>Eukaryota</taxon>
        <taxon>Metazoa</taxon>
        <taxon>Chordata</taxon>
        <taxon>Craniata</taxon>
        <taxon>Vertebrata</taxon>
        <taxon>Euteleostomi</taxon>
        <taxon>Actinopterygii</taxon>
        <taxon>Neopterygii</taxon>
        <taxon>Teleostei</taxon>
        <taxon>Neoteleostei</taxon>
        <taxon>Acanthomorphata</taxon>
        <taxon>Eupercaria</taxon>
        <taxon>Perciformes</taxon>
        <taxon>Cottioidei</taxon>
        <taxon>Zoarcales</taxon>
        <taxon>Zoarcidae</taxon>
        <taxon>Zoarcinae</taxon>
        <taxon>Zoarces</taxon>
    </lineage>
</organism>
<proteinExistence type="predicted"/>
<gene>
    <name evidence="2" type="ORF">VZT92_018507</name>
</gene>